<evidence type="ECO:0000313" key="2">
    <source>
        <dbReference type="Proteomes" id="UP000499080"/>
    </source>
</evidence>
<dbReference type="Proteomes" id="UP000499080">
    <property type="component" value="Unassembled WGS sequence"/>
</dbReference>
<accession>A0A4Y2HRN1</accession>
<reference evidence="1 2" key="1">
    <citation type="journal article" date="2019" name="Sci. Rep.">
        <title>Orb-weaving spider Araneus ventricosus genome elucidates the spidroin gene catalogue.</title>
        <authorList>
            <person name="Kono N."/>
            <person name="Nakamura H."/>
            <person name="Ohtoshi R."/>
            <person name="Moran D.A.P."/>
            <person name="Shinohara A."/>
            <person name="Yoshida Y."/>
            <person name="Fujiwara M."/>
            <person name="Mori M."/>
            <person name="Tomita M."/>
            <person name="Arakawa K."/>
        </authorList>
    </citation>
    <scope>NUCLEOTIDE SEQUENCE [LARGE SCALE GENOMIC DNA]</scope>
</reference>
<proteinExistence type="predicted"/>
<evidence type="ECO:0000313" key="1">
    <source>
        <dbReference type="EMBL" id="GBM68051.1"/>
    </source>
</evidence>
<name>A0A4Y2HRN1_ARAVE</name>
<dbReference type="AlphaFoldDB" id="A0A4Y2HRN1"/>
<gene>
    <name evidence="1" type="ORF">AVEN_220424_1</name>
</gene>
<dbReference type="Pfam" id="PF20168">
    <property type="entry name" value="PDS5"/>
    <property type="match status" value="1"/>
</dbReference>
<sequence>KEVLKFVDKEASVYYNTIKLLVERIVPVLLDKESVKYLVSMAKNSIIDDGEIEAELKLENSDAKGIDLVNALANTYPHYFVDEELFSNLVQILDARQDDVEISEITLETLSYISKNLEHVYPKVYR</sequence>
<protein>
    <submittedName>
        <fullName evidence="1">Uncharacterized protein</fullName>
    </submittedName>
</protein>
<organism evidence="1 2">
    <name type="scientific">Araneus ventricosus</name>
    <name type="common">Orbweaver spider</name>
    <name type="synonym">Epeira ventricosa</name>
    <dbReference type="NCBI Taxonomy" id="182803"/>
    <lineage>
        <taxon>Eukaryota</taxon>
        <taxon>Metazoa</taxon>
        <taxon>Ecdysozoa</taxon>
        <taxon>Arthropoda</taxon>
        <taxon>Chelicerata</taxon>
        <taxon>Arachnida</taxon>
        <taxon>Araneae</taxon>
        <taxon>Araneomorphae</taxon>
        <taxon>Entelegynae</taxon>
        <taxon>Araneoidea</taxon>
        <taxon>Araneidae</taxon>
        <taxon>Araneus</taxon>
    </lineage>
</organism>
<comment type="caution">
    <text evidence="1">The sequence shown here is derived from an EMBL/GenBank/DDBJ whole genome shotgun (WGS) entry which is preliminary data.</text>
</comment>
<feature type="non-terminal residue" evidence="1">
    <location>
        <position position="1"/>
    </location>
</feature>
<keyword evidence="2" id="KW-1185">Reference proteome</keyword>
<dbReference type="EMBL" id="BGPR01103954">
    <property type="protein sequence ID" value="GBM68051.1"/>
    <property type="molecule type" value="Genomic_DNA"/>
</dbReference>